<evidence type="ECO:0000313" key="1">
    <source>
        <dbReference type="EMBL" id="KAK8785021.1"/>
    </source>
</evidence>
<proteinExistence type="predicted"/>
<protein>
    <submittedName>
        <fullName evidence="1">Uncharacterized protein</fullName>
    </submittedName>
</protein>
<organism evidence="1 2">
    <name type="scientific">Amblyomma americanum</name>
    <name type="common">Lone star tick</name>
    <dbReference type="NCBI Taxonomy" id="6943"/>
    <lineage>
        <taxon>Eukaryota</taxon>
        <taxon>Metazoa</taxon>
        <taxon>Ecdysozoa</taxon>
        <taxon>Arthropoda</taxon>
        <taxon>Chelicerata</taxon>
        <taxon>Arachnida</taxon>
        <taxon>Acari</taxon>
        <taxon>Parasitiformes</taxon>
        <taxon>Ixodida</taxon>
        <taxon>Ixodoidea</taxon>
        <taxon>Ixodidae</taxon>
        <taxon>Amblyomminae</taxon>
        <taxon>Amblyomma</taxon>
    </lineage>
</organism>
<name>A0AAQ4FE70_AMBAM</name>
<accession>A0AAQ4FE70</accession>
<reference evidence="1 2" key="1">
    <citation type="journal article" date="2023" name="Arcadia Sci">
        <title>De novo assembly of a long-read Amblyomma americanum tick genome.</title>
        <authorList>
            <person name="Chou S."/>
            <person name="Poskanzer K.E."/>
            <person name="Rollins M."/>
            <person name="Thuy-Boun P.S."/>
        </authorList>
    </citation>
    <scope>NUCLEOTIDE SEQUENCE [LARGE SCALE GENOMIC DNA]</scope>
    <source>
        <strain evidence="1">F_SG_1</strain>
        <tissue evidence="1">Salivary glands</tissue>
    </source>
</reference>
<dbReference type="Proteomes" id="UP001321473">
    <property type="component" value="Unassembled WGS sequence"/>
</dbReference>
<gene>
    <name evidence="1" type="ORF">V5799_008614</name>
</gene>
<comment type="caution">
    <text evidence="1">The sequence shown here is derived from an EMBL/GenBank/DDBJ whole genome shotgun (WGS) entry which is preliminary data.</text>
</comment>
<keyword evidence="2" id="KW-1185">Reference proteome</keyword>
<sequence length="74" mass="8571">MEGDMNEMFTSVLKNTFNNFEKQLSVPDLLRQKDRDLRDNGKTAAHLAKGSLHVLRSCFPTRLVQERRRLALVI</sequence>
<dbReference type="AlphaFoldDB" id="A0AAQ4FE70"/>
<dbReference type="EMBL" id="JARKHS020004007">
    <property type="protein sequence ID" value="KAK8785021.1"/>
    <property type="molecule type" value="Genomic_DNA"/>
</dbReference>
<evidence type="ECO:0000313" key="2">
    <source>
        <dbReference type="Proteomes" id="UP001321473"/>
    </source>
</evidence>